<reference evidence="1 2" key="1">
    <citation type="submission" date="2020-08" db="EMBL/GenBank/DDBJ databases">
        <title>Genomic Encyclopedia of Type Strains, Phase IV (KMG-IV): sequencing the most valuable type-strain genomes for metagenomic binning, comparative biology and taxonomic classification.</title>
        <authorList>
            <person name="Goeker M."/>
        </authorList>
    </citation>
    <scope>NUCLEOTIDE SEQUENCE [LARGE SCALE GENOMIC DNA]</scope>
    <source>
        <strain evidence="1 2">DSM 29853</strain>
    </source>
</reference>
<keyword evidence="2" id="KW-1185">Reference proteome</keyword>
<comment type="caution">
    <text evidence="1">The sequence shown here is derived from an EMBL/GenBank/DDBJ whole genome shotgun (WGS) entry which is preliminary data.</text>
</comment>
<evidence type="ECO:0000313" key="1">
    <source>
        <dbReference type="EMBL" id="MBB4066240.1"/>
    </source>
</evidence>
<name>A0A7W6J7I2_9HYPH</name>
<dbReference type="AlphaFoldDB" id="A0A7W6J7I2"/>
<gene>
    <name evidence="1" type="ORF">GGR23_003455</name>
</gene>
<evidence type="ECO:0000313" key="2">
    <source>
        <dbReference type="Proteomes" id="UP000528286"/>
    </source>
</evidence>
<dbReference type="EMBL" id="JACIEZ010000008">
    <property type="protein sequence ID" value="MBB4066240.1"/>
    <property type="molecule type" value="Genomic_DNA"/>
</dbReference>
<proteinExistence type="predicted"/>
<organism evidence="1 2">
    <name type="scientific">Gellertiella hungarica</name>
    <dbReference type="NCBI Taxonomy" id="1572859"/>
    <lineage>
        <taxon>Bacteria</taxon>
        <taxon>Pseudomonadati</taxon>
        <taxon>Pseudomonadota</taxon>
        <taxon>Alphaproteobacteria</taxon>
        <taxon>Hyphomicrobiales</taxon>
        <taxon>Rhizobiaceae</taxon>
        <taxon>Gellertiella</taxon>
    </lineage>
</organism>
<sequence>MFQSADSAVKKLYQRIGDEPLSRAVDIALELLPYRDDEQVAVQILFAILLNDNLAEALDGCL</sequence>
<dbReference type="Proteomes" id="UP000528286">
    <property type="component" value="Unassembled WGS sequence"/>
</dbReference>
<dbReference type="RefSeq" id="WP_183367532.1">
    <property type="nucleotide sequence ID" value="NZ_JACIEZ010000008.1"/>
</dbReference>
<protein>
    <submittedName>
        <fullName evidence="1">Uncharacterized protein</fullName>
    </submittedName>
</protein>
<accession>A0A7W6J7I2</accession>